<protein>
    <recommendedName>
        <fullName evidence="4">Molecular chaperone DnaK</fullName>
    </recommendedName>
</protein>
<evidence type="ECO:0008006" key="4">
    <source>
        <dbReference type="Google" id="ProtNLM"/>
    </source>
</evidence>
<dbReference type="InterPro" id="IPR043129">
    <property type="entry name" value="ATPase_NBD"/>
</dbReference>
<evidence type="ECO:0000256" key="2">
    <source>
        <dbReference type="ARBA" id="ARBA00022840"/>
    </source>
</evidence>
<dbReference type="SUPFAM" id="SSF53067">
    <property type="entry name" value="Actin-like ATPase domain"/>
    <property type="match status" value="1"/>
</dbReference>
<dbReference type="GO" id="GO:0140662">
    <property type="term" value="F:ATP-dependent protein folding chaperone"/>
    <property type="evidence" value="ECO:0007669"/>
    <property type="project" value="InterPro"/>
</dbReference>
<proteinExistence type="predicted"/>
<dbReference type="Gene3D" id="3.90.640.10">
    <property type="entry name" value="Actin, Chain A, domain 4"/>
    <property type="match status" value="1"/>
</dbReference>
<dbReference type="Pfam" id="PF00012">
    <property type="entry name" value="HSP70"/>
    <property type="match status" value="1"/>
</dbReference>
<feature type="non-terminal residue" evidence="3">
    <location>
        <position position="60"/>
    </location>
</feature>
<feature type="non-terminal residue" evidence="3">
    <location>
        <position position="1"/>
    </location>
</feature>
<comment type="caution">
    <text evidence="3">The sequence shown here is derived from an EMBL/GenBank/DDBJ whole genome shotgun (WGS) entry which is preliminary data.</text>
</comment>
<accession>X1RUM9</accession>
<dbReference type="AlphaFoldDB" id="X1RUM9"/>
<gene>
    <name evidence="3" type="ORF">S06H3_66405</name>
</gene>
<dbReference type="GO" id="GO:0005524">
    <property type="term" value="F:ATP binding"/>
    <property type="evidence" value="ECO:0007669"/>
    <property type="project" value="UniProtKB-KW"/>
</dbReference>
<dbReference type="InterPro" id="IPR013126">
    <property type="entry name" value="Hsp_70_fam"/>
</dbReference>
<evidence type="ECO:0000256" key="1">
    <source>
        <dbReference type="ARBA" id="ARBA00022741"/>
    </source>
</evidence>
<dbReference type="PANTHER" id="PTHR19375">
    <property type="entry name" value="HEAT SHOCK PROTEIN 70KDA"/>
    <property type="match status" value="1"/>
</dbReference>
<evidence type="ECO:0000313" key="3">
    <source>
        <dbReference type="EMBL" id="GAI66900.1"/>
    </source>
</evidence>
<keyword evidence="2" id="KW-0067">ATP-binding</keyword>
<keyword evidence="1" id="KW-0547">Nucleotide-binding</keyword>
<organism evidence="3">
    <name type="scientific">marine sediment metagenome</name>
    <dbReference type="NCBI Taxonomy" id="412755"/>
    <lineage>
        <taxon>unclassified sequences</taxon>
        <taxon>metagenomes</taxon>
        <taxon>ecological metagenomes</taxon>
    </lineage>
</organism>
<dbReference type="FunFam" id="3.90.640.10:FF:000003">
    <property type="entry name" value="Molecular chaperone DnaK"/>
    <property type="match status" value="1"/>
</dbReference>
<sequence length="60" mass="6904">DYDDRIMNYIADEFKKEQGIDLRKDRQALQRLIEASEKAKVELSSVTETNISLPFITADA</sequence>
<reference evidence="3" key="1">
    <citation type="journal article" date="2014" name="Front. Microbiol.">
        <title>High frequency of phylogenetically diverse reductive dehalogenase-homologous genes in deep subseafloor sedimentary metagenomes.</title>
        <authorList>
            <person name="Kawai M."/>
            <person name="Futagami T."/>
            <person name="Toyoda A."/>
            <person name="Takaki Y."/>
            <person name="Nishi S."/>
            <person name="Hori S."/>
            <person name="Arai W."/>
            <person name="Tsubouchi T."/>
            <person name="Morono Y."/>
            <person name="Uchiyama I."/>
            <person name="Ito T."/>
            <person name="Fujiyama A."/>
            <person name="Inagaki F."/>
            <person name="Takami H."/>
        </authorList>
    </citation>
    <scope>NUCLEOTIDE SEQUENCE</scope>
    <source>
        <strain evidence="3">Expedition CK06-06</strain>
    </source>
</reference>
<dbReference type="EMBL" id="BARV01045231">
    <property type="protein sequence ID" value="GAI66900.1"/>
    <property type="molecule type" value="Genomic_DNA"/>
</dbReference>
<name>X1RUM9_9ZZZZ</name>